<proteinExistence type="predicted"/>
<organism evidence="2 3">
    <name type="scientific">Marmota monax</name>
    <name type="common">Woodchuck</name>
    <dbReference type="NCBI Taxonomy" id="9995"/>
    <lineage>
        <taxon>Eukaryota</taxon>
        <taxon>Metazoa</taxon>
        <taxon>Chordata</taxon>
        <taxon>Craniata</taxon>
        <taxon>Vertebrata</taxon>
        <taxon>Euteleostomi</taxon>
        <taxon>Mammalia</taxon>
        <taxon>Eutheria</taxon>
        <taxon>Euarchontoglires</taxon>
        <taxon>Glires</taxon>
        <taxon>Rodentia</taxon>
        <taxon>Sciuromorpha</taxon>
        <taxon>Sciuridae</taxon>
        <taxon>Xerinae</taxon>
        <taxon>Marmotini</taxon>
        <taxon>Marmota</taxon>
    </lineage>
</organism>
<evidence type="ECO:0000313" key="2">
    <source>
        <dbReference type="EMBL" id="VTJ56750.1"/>
    </source>
</evidence>
<dbReference type="Proteomes" id="UP000335636">
    <property type="component" value="Unassembled WGS sequence"/>
</dbReference>
<gene>
    <name evidence="1" type="ORF">GHT09_018813</name>
    <name evidence="2" type="ORF">MONAX_5E007998</name>
</gene>
<dbReference type="Proteomes" id="UP000662637">
    <property type="component" value="Unassembled WGS sequence"/>
</dbReference>
<dbReference type="EMBL" id="CABDUW010000068">
    <property type="protein sequence ID" value="VTJ56750.1"/>
    <property type="molecule type" value="Genomic_DNA"/>
</dbReference>
<sequence length="133" mass="13969">MGSGLQPRQGDQGGNTCSQTWRMPGFVGSWPFRVSVSVGSQDLQVCKEAACSSCGGLGTNNPHPRKHILTGGQCQVLRPIVPASGLQDLGGGPGKAAILPLPRKRLSFVNTETTIPSIKIRKNQQGGRTCCGK</sequence>
<dbReference type="AlphaFoldDB" id="A0A5E4AIH3"/>
<dbReference type="EMBL" id="WJEC01008749">
    <property type="protein sequence ID" value="KAF7460838.1"/>
    <property type="molecule type" value="Genomic_DNA"/>
</dbReference>
<reference evidence="2 3" key="1">
    <citation type="submission" date="2019-04" db="EMBL/GenBank/DDBJ databases">
        <authorList>
            <person name="Alioto T."/>
            <person name="Alioto T."/>
        </authorList>
    </citation>
    <scope>NUCLEOTIDE SEQUENCE [LARGE SCALE GENOMIC DNA]</scope>
</reference>
<evidence type="ECO:0000313" key="3">
    <source>
        <dbReference type="Proteomes" id="UP000335636"/>
    </source>
</evidence>
<keyword evidence="3" id="KW-1185">Reference proteome</keyword>
<evidence type="ECO:0000313" key="1">
    <source>
        <dbReference type="EMBL" id="KAF7460838.1"/>
    </source>
</evidence>
<name>A0A5E4AIH3_MARMO</name>
<reference evidence="1" key="2">
    <citation type="submission" date="2020-08" db="EMBL/GenBank/DDBJ databases">
        <authorList>
            <person name="Shumante A."/>
            <person name="Zimin A.V."/>
            <person name="Puiu D."/>
            <person name="Salzberg S.L."/>
        </authorList>
    </citation>
    <scope>NUCLEOTIDE SEQUENCE</scope>
    <source>
        <strain evidence="1">WC2-LM</strain>
        <tissue evidence="1">Liver</tissue>
    </source>
</reference>
<accession>A0A5E4AIH3</accession>
<protein>
    <submittedName>
        <fullName evidence="2">Uncharacterized protein</fullName>
    </submittedName>
</protein>